<dbReference type="CDD" id="cd06160">
    <property type="entry name" value="S2P-M50_like_2"/>
    <property type="match status" value="1"/>
</dbReference>
<feature type="region of interest" description="Disordered" evidence="8">
    <location>
        <begin position="1"/>
        <end position="25"/>
    </location>
</feature>
<dbReference type="Pfam" id="PF02163">
    <property type="entry name" value="Peptidase_M50"/>
    <property type="match status" value="1"/>
</dbReference>
<keyword evidence="3 9" id="KW-0812">Transmembrane</keyword>
<feature type="domain" description="Peptidase M50" evidence="10">
    <location>
        <begin position="136"/>
        <end position="303"/>
    </location>
</feature>
<dbReference type="RefSeq" id="WP_119820465.1">
    <property type="nucleotide sequence ID" value="NZ_CP025066.1"/>
</dbReference>
<evidence type="ECO:0000256" key="2">
    <source>
        <dbReference type="ARBA" id="ARBA00022670"/>
    </source>
</evidence>
<dbReference type="InterPro" id="IPR044838">
    <property type="entry name" value="EGY1-like"/>
</dbReference>
<dbReference type="OrthoDB" id="19110at2157"/>
<proteinExistence type="predicted"/>
<evidence type="ECO:0000256" key="7">
    <source>
        <dbReference type="ARBA" id="ARBA00023136"/>
    </source>
</evidence>
<sequence length="387" mass="41786">MADEEVSGPVGEAESPSETPRPEPLRTFFQLTATRRDGDRILYYGESLVPDRALMRRIAPAFREIGYEVELTRTSEADVVIARPIGAGPEGIPWTNLVLFVTTVISTLFVGAYGWYYVPLSEITANPLVILQAWPFTAAVLGVLLVHELGHYAAARYYGVNVSLPYVIPFVFPFGTLGAVIRMKGQMPSRKVLFDIGAAGPLAGLAATVVVTAIGLSLDPITIPERILEADGSMIRFNDPPLLTLIASALGEPTAYEAANKAAHPVVIGGWVGMFFTLLNLLPVGQLDGGHIMRAMIGERQETVASLVPAILFGIAAYLYYVLEYGLNESVGLWAFWGVFALFIAFNGPADPVDESQLGWPRMLVGIITFALGLLCFMLVPVQVVSG</sequence>
<keyword evidence="5" id="KW-0809">Transit peptide</keyword>
<dbReference type="PANTHER" id="PTHR31412:SF0">
    <property type="entry name" value="ZINC METALLOPROTEASE EGY1, CHLOROPLASTIC-RELATED"/>
    <property type="match status" value="1"/>
</dbReference>
<feature type="transmembrane region" description="Helical" evidence="9">
    <location>
        <begin position="262"/>
        <end position="282"/>
    </location>
</feature>
<evidence type="ECO:0000256" key="6">
    <source>
        <dbReference type="ARBA" id="ARBA00022989"/>
    </source>
</evidence>
<name>A0A343TMM8_9EURY</name>
<dbReference type="GeneID" id="37879092"/>
<dbReference type="InterPro" id="IPR008915">
    <property type="entry name" value="Peptidase_M50"/>
</dbReference>
<keyword evidence="6 9" id="KW-1133">Transmembrane helix</keyword>
<gene>
    <name evidence="11" type="ORF">AArcSl_2735</name>
</gene>
<keyword evidence="4" id="KW-0378">Hydrolase</keyword>
<feature type="transmembrane region" description="Helical" evidence="9">
    <location>
        <begin position="192"/>
        <end position="216"/>
    </location>
</feature>
<organism evidence="11 12">
    <name type="scientific">Halalkaliarchaeum desulfuricum</name>
    <dbReference type="NCBI Taxonomy" id="2055893"/>
    <lineage>
        <taxon>Archaea</taxon>
        <taxon>Methanobacteriati</taxon>
        <taxon>Methanobacteriota</taxon>
        <taxon>Stenosarchaea group</taxon>
        <taxon>Halobacteria</taxon>
        <taxon>Halobacteriales</taxon>
        <taxon>Haloferacaceae</taxon>
        <taxon>Halalkaliarchaeum</taxon>
    </lineage>
</organism>
<evidence type="ECO:0000313" key="11">
    <source>
        <dbReference type="EMBL" id="AUX10350.1"/>
    </source>
</evidence>
<feature type="transmembrane region" description="Helical" evidence="9">
    <location>
        <begin position="362"/>
        <end position="384"/>
    </location>
</feature>
<evidence type="ECO:0000256" key="8">
    <source>
        <dbReference type="SAM" id="MobiDB-lite"/>
    </source>
</evidence>
<feature type="transmembrane region" description="Helical" evidence="9">
    <location>
        <begin position="128"/>
        <end position="146"/>
    </location>
</feature>
<accession>A0A343TMM8</accession>
<keyword evidence="2 11" id="KW-0645">Protease</keyword>
<comment type="subcellular location">
    <subcellularLocation>
        <location evidence="1">Membrane</location>
        <topology evidence="1">Multi-pass membrane protein</topology>
    </subcellularLocation>
</comment>
<evidence type="ECO:0000256" key="5">
    <source>
        <dbReference type="ARBA" id="ARBA00022946"/>
    </source>
</evidence>
<evidence type="ECO:0000256" key="1">
    <source>
        <dbReference type="ARBA" id="ARBA00004141"/>
    </source>
</evidence>
<dbReference type="AlphaFoldDB" id="A0A343TMM8"/>
<dbReference type="GO" id="GO:0008237">
    <property type="term" value="F:metallopeptidase activity"/>
    <property type="evidence" value="ECO:0007669"/>
    <property type="project" value="UniProtKB-KW"/>
</dbReference>
<evidence type="ECO:0000256" key="3">
    <source>
        <dbReference type="ARBA" id="ARBA00022692"/>
    </source>
</evidence>
<feature type="transmembrane region" description="Helical" evidence="9">
    <location>
        <begin position="303"/>
        <end position="321"/>
    </location>
</feature>
<feature type="transmembrane region" description="Helical" evidence="9">
    <location>
        <begin position="158"/>
        <end position="180"/>
    </location>
</feature>
<evidence type="ECO:0000256" key="9">
    <source>
        <dbReference type="SAM" id="Phobius"/>
    </source>
</evidence>
<keyword evidence="7 9" id="KW-0472">Membrane</keyword>
<dbReference type="EMBL" id="CP025066">
    <property type="protein sequence ID" value="AUX10350.1"/>
    <property type="molecule type" value="Genomic_DNA"/>
</dbReference>
<evidence type="ECO:0000256" key="4">
    <source>
        <dbReference type="ARBA" id="ARBA00022801"/>
    </source>
</evidence>
<evidence type="ECO:0000259" key="10">
    <source>
        <dbReference type="Pfam" id="PF02163"/>
    </source>
</evidence>
<dbReference type="PANTHER" id="PTHR31412">
    <property type="entry name" value="ZINC METALLOPROTEASE EGY1"/>
    <property type="match status" value="1"/>
</dbReference>
<dbReference type="GO" id="GO:0006508">
    <property type="term" value="P:proteolysis"/>
    <property type="evidence" value="ECO:0007669"/>
    <property type="project" value="UniProtKB-KW"/>
</dbReference>
<keyword evidence="11" id="KW-0482">Metalloprotease</keyword>
<protein>
    <submittedName>
        <fullName evidence="11">Membrane associated metalloprotease</fullName>
    </submittedName>
</protein>
<reference evidence="12" key="1">
    <citation type="submission" date="2017-11" db="EMBL/GenBank/DDBJ databases">
        <title>Phenotypic and genomic properties of facultatively anaerobic sulfur-reducing natronoarchaea from hypersaline soda lakes.</title>
        <authorList>
            <person name="Sorokin D.Y."/>
            <person name="Kublanov I.V."/>
            <person name="Roman P."/>
            <person name="Sinninghe Damste J.S."/>
            <person name="Golyshin P.N."/>
            <person name="Rojo D."/>
            <person name="Ciordia S."/>
            <person name="Mena M.D.C."/>
            <person name="Ferrer M."/>
            <person name="Messina E."/>
            <person name="Smedile F."/>
            <person name="La Spada G."/>
            <person name="La Cono V."/>
            <person name="Yakimov M.M."/>
        </authorList>
    </citation>
    <scope>NUCLEOTIDE SEQUENCE [LARGE SCALE GENOMIC DNA]</scope>
    <source>
        <strain evidence="12">AArc-Sl</strain>
    </source>
</reference>
<feature type="transmembrane region" description="Helical" evidence="9">
    <location>
        <begin position="97"/>
        <end position="116"/>
    </location>
</feature>
<feature type="transmembrane region" description="Helical" evidence="9">
    <location>
        <begin position="333"/>
        <end position="350"/>
    </location>
</feature>
<keyword evidence="12" id="KW-1185">Reference proteome</keyword>
<dbReference type="Proteomes" id="UP000263012">
    <property type="component" value="Chromosome"/>
</dbReference>
<dbReference type="KEGG" id="hdf:AArcSl_2735"/>
<dbReference type="GO" id="GO:0016020">
    <property type="term" value="C:membrane"/>
    <property type="evidence" value="ECO:0007669"/>
    <property type="project" value="UniProtKB-SubCell"/>
</dbReference>
<evidence type="ECO:0000313" key="12">
    <source>
        <dbReference type="Proteomes" id="UP000263012"/>
    </source>
</evidence>